<keyword evidence="2" id="KW-0812">Transmembrane</keyword>
<gene>
    <name evidence="3" type="ORF">ABT384_39250</name>
</gene>
<organism evidence="3 4">
    <name type="scientific">Streptomyces lanatus</name>
    <dbReference type="NCBI Taxonomy" id="66900"/>
    <lineage>
        <taxon>Bacteria</taxon>
        <taxon>Bacillati</taxon>
        <taxon>Actinomycetota</taxon>
        <taxon>Actinomycetes</taxon>
        <taxon>Kitasatosporales</taxon>
        <taxon>Streptomycetaceae</taxon>
        <taxon>Streptomyces</taxon>
    </lineage>
</organism>
<feature type="transmembrane region" description="Helical" evidence="2">
    <location>
        <begin position="12"/>
        <end position="33"/>
    </location>
</feature>
<reference evidence="3 4" key="1">
    <citation type="submission" date="2024-06" db="EMBL/GenBank/DDBJ databases">
        <title>The Natural Products Discovery Center: Release of the First 8490 Sequenced Strains for Exploring Actinobacteria Biosynthetic Diversity.</title>
        <authorList>
            <person name="Kalkreuter E."/>
            <person name="Kautsar S.A."/>
            <person name="Yang D."/>
            <person name="Bader C.D."/>
            <person name="Teijaro C.N."/>
            <person name="Fluegel L."/>
            <person name="Davis C.M."/>
            <person name="Simpson J.R."/>
            <person name="Lauterbach L."/>
            <person name="Steele A.D."/>
            <person name="Gui C."/>
            <person name="Meng S."/>
            <person name="Li G."/>
            <person name="Viehrig K."/>
            <person name="Ye F."/>
            <person name="Su P."/>
            <person name="Kiefer A.F."/>
            <person name="Nichols A."/>
            <person name="Cepeda A.J."/>
            <person name="Yan W."/>
            <person name="Fan B."/>
            <person name="Jiang Y."/>
            <person name="Adhikari A."/>
            <person name="Zheng C.-J."/>
            <person name="Schuster L."/>
            <person name="Cowan T.M."/>
            <person name="Smanski M.J."/>
            <person name="Chevrette M.G."/>
            <person name="De Carvalho L.P.S."/>
            <person name="Shen B."/>
        </authorList>
    </citation>
    <scope>NUCLEOTIDE SEQUENCE [LARGE SCALE GENOMIC DNA]</scope>
    <source>
        <strain evidence="3 4">NPDC000155</strain>
    </source>
</reference>
<dbReference type="EMBL" id="JBEPFB010000025">
    <property type="protein sequence ID" value="MER7378652.1"/>
    <property type="molecule type" value="Genomic_DNA"/>
</dbReference>
<evidence type="ECO:0000256" key="1">
    <source>
        <dbReference type="SAM" id="MobiDB-lite"/>
    </source>
</evidence>
<comment type="caution">
    <text evidence="3">The sequence shown here is derived from an EMBL/GenBank/DDBJ whole genome shotgun (WGS) entry which is preliminary data.</text>
</comment>
<keyword evidence="2" id="KW-1133">Transmembrane helix</keyword>
<evidence type="ECO:0000256" key="2">
    <source>
        <dbReference type="SAM" id="Phobius"/>
    </source>
</evidence>
<evidence type="ECO:0008006" key="5">
    <source>
        <dbReference type="Google" id="ProtNLM"/>
    </source>
</evidence>
<keyword evidence="4" id="KW-1185">Reference proteome</keyword>
<feature type="region of interest" description="Disordered" evidence="1">
    <location>
        <begin position="40"/>
        <end position="66"/>
    </location>
</feature>
<dbReference type="Proteomes" id="UP001486207">
    <property type="component" value="Unassembled WGS sequence"/>
</dbReference>
<keyword evidence="2" id="KW-0472">Membrane</keyword>
<name>A0ABV1Y486_9ACTN</name>
<evidence type="ECO:0000313" key="4">
    <source>
        <dbReference type="Proteomes" id="UP001486207"/>
    </source>
</evidence>
<proteinExistence type="predicted"/>
<sequence>MTPEARRRGRTVALIAGAVVLGLVAGTCVGYLVQADREPTKLPPLSQPKLTQAKGEAPEPLSAAQDRRVRTDGDLRELLLKKPRGARTAALTTSEDGWMDVAAYSETFERPDGAFREATESEFRRAAVVAWEENDLSVEIRLVQFRQEDTAGAAQRMRTGQYFADFEENDNWLVPGTGGGRAYVYKDPYTEPGYLPVHTAQAFAWRGDIVLEIFISGDRKISKKTIMGLAQRQMERL</sequence>
<evidence type="ECO:0000313" key="3">
    <source>
        <dbReference type="EMBL" id="MER7378652.1"/>
    </source>
</evidence>
<accession>A0ABV1Y486</accession>
<protein>
    <recommendedName>
        <fullName evidence="5">Serine/threonine protein kinase</fullName>
    </recommendedName>
</protein>
<dbReference type="RefSeq" id="WP_229912433.1">
    <property type="nucleotide sequence ID" value="NZ_BNBM01000024.1"/>
</dbReference>